<keyword evidence="3" id="KW-1185">Reference proteome</keyword>
<sequence>MQKELIGREKEKEILLKVLETPEAELVAVVGRRRVGKTFLVRSVYDSLIRFEITGLQNVTAKKQLNNFSIHLRNAFGAIAPKEKPIDWLEAFQQLIECWEKTVNPSTKSVIFLDELPWLAGRKSGFLDGLSYFWNSWAVKNNVIIIICGSAASWMIQQVVYNKGGLHNRITRRIHLMPFNLYETDLFLKNKNIFLDKYQIVQLYMAMGGIPHYLKEVEAGKSAIQNIEQICFSSTGLLNDEFMKLYPALFENATHHISIINALGHKWKGLTRQEIIKETYLSDGGNLSRYLDELLYSGFISAYNAFGKKQKDALYRLTDEYSLFYLHFIQHQNQFTKDSWQNLSQTFMFKSWTGYAFENLCLKHIDQIKKALGISGIYSETSSYYHKGTSEQQGVQIDLLIDRKDNVINLFELKFYAEPFILTKKYADILREKVGTFKQLTGTRKQIFLSLLSIYGSKPNENSIGLINNSLEVDVLFENQ</sequence>
<evidence type="ECO:0000313" key="2">
    <source>
        <dbReference type="EMBL" id="PWK21854.1"/>
    </source>
</evidence>
<feature type="domain" description="ATPase" evidence="1">
    <location>
        <begin position="7"/>
        <end position="217"/>
    </location>
</feature>
<name>A0A316DUT2_9BACT</name>
<dbReference type="SUPFAM" id="SSF52540">
    <property type="entry name" value="P-loop containing nucleoside triphosphate hydrolases"/>
    <property type="match status" value="1"/>
</dbReference>
<dbReference type="EMBL" id="QGGO01000022">
    <property type="protein sequence ID" value="PWK21854.1"/>
    <property type="molecule type" value="Genomic_DNA"/>
</dbReference>
<accession>A0A316DUT2</accession>
<evidence type="ECO:0000313" key="3">
    <source>
        <dbReference type="Proteomes" id="UP000245489"/>
    </source>
</evidence>
<dbReference type="PANTHER" id="PTHR34704">
    <property type="entry name" value="ATPASE"/>
    <property type="match status" value="1"/>
</dbReference>
<evidence type="ECO:0000259" key="1">
    <source>
        <dbReference type="Pfam" id="PF01637"/>
    </source>
</evidence>
<dbReference type="GO" id="GO:0005524">
    <property type="term" value="F:ATP binding"/>
    <property type="evidence" value="ECO:0007669"/>
    <property type="project" value="InterPro"/>
</dbReference>
<dbReference type="PANTHER" id="PTHR34704:SF1">
    <property type="entry name" value="ATPASE"/>
    <property type="match status" value="1"/>
</dbReference>
<comment type="caution">
    <text evidence="2">The sequence shown here is derived from an EMBL/GenBank/DDBJ whole genome shotgun (WGS) entry which is preliminary data.</text>
</comment>
<proteinExistence type="predicted"/>
<organism evidence="2 3">
    <name type="scientific">Arcicella aurantiaca</name>
    <dbReference type="NCBI Taxonomy" id="591202"/>
    <lineage>
        <taxon>Bacteria</taxon>
        <taxon>Pseudomonadati</taxon>
        <taxon>Bacteroidota</taxon>
        <taxon>Cytophagia</taxon>
        <taxon>Cytophagales</taxon>
        <taxon>Flectobacillaceae</taxon>
        <taxon>Arcicella</taxon>
    </lineage>
</organism>
<reference evidence="2 3" key="1">
    <citation type="submission" date="2018-05" db="EMBL/GenBank/DDBJ databases">
        <title>Genomic Encyclopedia of Archaeal and Bacterial Type Strains, Phase II (KMG-II): from individual species to whole genera.</title>
        <authorList>
            <person name="Goeker M."/>
        </authorList>
    </citation>
    <scope>NUCLEOTIDE SEQUENCE [LARGE SCALE GENOMIC DNA]</scope>
    <source>
        <strain evidence="2 3">DSM 22214</strain>
    </source>
</reference>
<dbReference type="Gene3D" id="3.40.50.300">
    <property type="entry name" value="P-loop containing nucleotide triphosphate hydrolases"/>
    <property type="match status" value="1"/>
</dbReference>
<dbReference type="InterPro" id="IPR027417">
    <property type="entry name" value="P-loop_NTPase"/>
</dbReference>
<dbReference type="AlphaFoldDB" id="A0A316DUT2"/>
<dbReference type="Proteomes" id="UP000245489">
    <property type="component" value="Unassembled WGS sequence"/>
</dbReference>
<dbReference type="InterPro" id="IPR011579">
    <property type="entry name" value="ATPase_dom"/>
</dbReference>
<dbReference type="OrthoDB" id="9813134at2"/>
<dbReference type="RefSeq" id="WP_109744255.1">
    <property type="nucleotide sequence ID" value="NZ_QGGO01000022.1"/>
</dbReference>
<gene>
    <name evidence="2" type="ORF">LV89_03567</name>
</gene>
<protein>
    <recommendedName>
        <fullName evidence="1">ATPase domain-containing protein</fullName>
    </recommendedName>
</protein>
<dbReference type="Pfam" id="PF01637">
    <property type="entry name" value="ATPase_2"/>
    <property type="match status" value="1"/>
</dbReference>